<keyword evidence="1" id="KW-1185">Reference proteome</keyword>
<evidence type="ECO:0000313" key="1">
    <source>
        <dbReference type="Proteomes" id="UP000095283"/>
    </source>
</evidence>
<dbReference type="AlphaFoldDB" id="A0A1I7WVJ0"/>
<accession>A0A1I7WVJ0</accession>
<evidence type="ECO:0000313" key="2">
    <source>
        <dbReference type="WBParaSite" id="Hba_09166"/>
    </source>
</evidence>
<organism evidence="1 2">
    <name type="scientific">Heterorhabditis bacteriophora</name>
    <name type="common">Entomopathogenic nematode worm</name>
    <dbReference type="NCBI Taxonomy" id="37862"/>
    <lineage>
        <taxon>Eukaryota</taxon>
        <taxon>Metazoa</taxon>
        <taxon>Ecdysozoa</taxon>
        <taxon>Nematoda</taxon>
        <taxon>Chromadorea</taxon>
        <taxon>Rhabditida</taxon>
        <taxon>Rhabditina</taxon>
        <taxon>Rhabditomorpha</taxon>
        <taxon>Strongyloidea</taxon>
        <taxon>Heterorhabditidae</taxon>
        <taxon>Heterorhabditis</taxon>
    </lineage>
</organism>
<name>A0A1I7WVJ0_HETBA</name>
<reference evidence="2" key="1">
    <citation type="submission" date="2016-11" db="UniProtKB">
        <authorList>
            <consortium name="WormBaseParasite"/>
        </authorList>
    </citation>
    <scope>IDENTIFICATION</scope>
</reference>
<dbReference type="WBParaSite" id="Hba_09166">
    <property type="protein sequence ID" value="Hba_09166"/>
    <property type="gene ID" value="Hba_09166"/>
</dbReference>
<dbReference type="Proteomes" id="UP000095283">
    <property type="component" value="Unplaced"/>
</dbReference>
<sequence length="108" mass="13013">MNFSIPGRGYVVGLYDGSDHEWVFSIMNLYYYEIVNFTCSLWHNYIHSCITRKKRIMELLEFISWSLKEMAEIFMQLIITMRYTYVEDQEDAKPMEKKERIPTEDTSC</sequence>
<protein>
    <submittedName>
        <fullName evidence="2">Ovule protein</fullName>
    </submittedName>
</protein>
<proteinExistence type="predicted"/>